<dbReference type="EMBL" id="CBXG010000039">
    <property type="protein sequence ID" value="CDM05859.1"/>
    <property type="molecule type" value="Genomic_DNA"/>
</dbReference>
<protein>
    <submittedName>
        <fullName evidence="1">Uncharacterized protein</fullName>
    </submittedName>
</protein>
<proteinExistence type="predicted"/>
<gene>
    <name evidence="1" type="ORF">BN890_34520</name>
</gene>
<evidence type="ECO:0000313" key="2">
    <source>
        <dbReference type="Proteomes" id="UP000019380"/>
    </source>
</evidence>
<evidence type="ECO:0000313" key="1">
    <source>
        <dbReference type="EMBL" id="CDM05859.1"/>
    </source>
</evidence>
<accession>W6P864</accession>
<sequence>MIVLRSMQSEQISVKKVGRMFAGLRKIPTFATANEKMRK</sequence>
<dbReference type="Proteomes" id="UP000019380">
    <property type="component" value="Unassembled WGS sequence"/>
</dbReference>
<name>W6P864_9BACE</name>
<comment type="caution">
    <text evidence="1">The sequence shown here is derived from an EMBL/GenBank/DDBJ whole genome shotgun (WGS) entry which is preliminary data.</text>
</comment>
<dbReference type="AlphaFoldDB" id="W6P864"/>
<reference evidence="1 2" key="1">
    <citation type="submission" date="2013-12" db="EMBL/GenBank/DDBJ databases">
        <title>Improved hybrid genome assemblies of Bacteroides xylanisolvens SD CC 1b and Bacteroides xylanisolvens SD CC 2a using Illumina and 454 Sequencing.</title>
        <authorList>
            <person name="Ramaraj T."/>
            <person name="Sundararajan A."/>
            <person name="Mudge J."/>
            <person name="Schilkey F.D."/>
            <person name="Delvecchio V."/>
            <person name="Donlon M."/>
            <person name="Ziemer C."/>
        </authorList>
    </citation>
    <scope>NUCLEOTIDE SEQUENCE [LARGE SCALE GENOMIC DNA]</scope>
</reference>
<organism evidence="1 2">
    <name type="scientific">Bacteroides xylanisolvens SD CC 1b</name>
    <dbReference type="NCBI Taxonomy" id="702447"/>
    <lineage>
        <taxon>Bacteria</taxon>
        <taxon>Pseudomonadati</taxon>
        <taxon>Bacteroidota</taxon>
        <taxon>Bacteroidia</taxon>
        <taxon>Bacteroidales</taxon>
        <taxon>Bacteroidaceae</taxon>
        <taxon>Bacteroides</taxon>
    </lineage>
</organism>